<evidence type="ECO:0000313" key="2">
    <source>
        <dbReference type="EMBL" id="QJA72866.1"/>
    </source>
</evidence>
<proteinExistence type="predicted"/>
<evidence type="ECO:0000313" key="1">
    <source>
        <dbReference type="EMBL" id="QJA63656.1"/>
    </source>
</evidence>
<gene>
    <name evidence="2" type="ORF">MM415A02573_0004</name>
    <name evidence="1" type="ORF">MM415B00601_0016</name>
</gene>
<organism evidence="1">
    <name type="scientific">viral metagenome</name>
    <dbReference type="NCBI Taxonomy" id="1070528"/>
    <lineage>
        <taxon>unclassified sequences</taxon>
        <taxon>metagenomes</taxon>
        <taxon>organismal metagenomes</taxon>
    </lineage>
</organism>
<name>A0A6M3J0Y9_9ZZZZ</name>
<dbReference type="EMBL" id="MT141984">
    <property type="protein sequence ID" value="QJA72866.1"/>
    <property type="molecule type" value="Genomic_DNA"/>
</dbReference>
<dbReference type="EMBL" id="MT141502">
    <property type="protein sequence ID" value="QJA63656.1"/>
    <property type="molecule type" value="Genomic_DNA"/>
</dbReference>
<sequence length="141" mass="15857">MIYNLFFLVDIEEVLIEGFIQQRPALDEAIRDWKIIAHEPDPGTRKVIHVVVAGDRDSALADRLTSHPAYLAGRAIAPNAYLAIWNSYPILAKHIILCSWMVYSVEFLQDILTRGTIADWEAAGSPARVENYIIPHLYAGV</sequence>
<reference evidence="1" key="1">
    <citation type="submission" date="2020-03" db="EMBL/GenBank/DDBJ databases">
        <title>The deep terrestrial virosphere.</title>
        <authorList>
            <person name="Holmfeldt K."/>
            <person name="Nilsson E."/>
            <person name="Simone D."/>
            <person name="Lopez-Fernandez M."/>
            <person name="Wu X."/>
            <person name="de Brujin I."/>
            <person name="Lundin D."/>
            <person name="Andersson A."/>
            <person name="Bertilsson S."/>
            <person name="Dopson M."/>
        </authorList>
    </citation>
    <scope>NUCLEOTIDE SEQUENCE</scope>
    <source>
        <strain evidence="2">MM415A02573</strain>
        <strain evidence="1">MM415B00601</strain>
    </source>
</reference>
<protein>
    <submittedName>
        <fullName evidence="1">Uncharacterized protein</fullName>
    </submittedName>
</protein>
<accession>A0A6M3J0Y9</accession>
<dbReference type="AlphaFoldDB" id="A0A6M3J0Y9"/>